<comment type="caution">
    <text evidence="3">The sequence shown here is derived from an EMBL/GenBank/DDBJ whole genome shotgun (WGS) entry which is preliminary data.</text>
</comment>
<dbReference type="AlphaFoldDB" id="A0AAD4GYK1"/>
<keyword evidence="1" id="KW-0812">Transmembrane</keyword>
<dbReference type="InterPro" id="IPR056119">
    <property type="entry name" value="DUF7702"/>
</dbReference>
<feature type="domain" description="DUF7702" evidence="2">
    <location>
        <begin position="62"/>
        <end position="247"/>
    </location>
</feature>
<reference evidence="3" key="2">
    <citation type="submission" date="2020-02" db="EMBL/GenBank/DDBJ databases">
        <authorList>
            <person name="Gilchrist C.L.M."/>
            <person name="Chooi Y.-H."/>
        </authorList>
    </citation>
    <scope>NUCLEOTIDE SEQUENCE</scope>
    <source>
        <strain evidence="3">MST-FP2251</strain>
    </source>
</reference>
<evidence type="ECO:0000313" key="3">
    <source>
        <dbReference type="EMBL" id="KAF9894989.1"/>
    </source>
</evidence>
<evidence type="ECO:0000259" key="2">
    <source>
        <dbReference type="Pfam" id="PF24800"/>
    </source>
</evidence>
<feature type="transmembrane region" description="Helical" evidence="1">
    <location>
        <begin position="52"/>
        <end position="71"/>
    </location>
</feature>
<feature type="transmembrane region" description="Helical" evidence="1">
    <location>
        <begin position="130"/>
        <end position="153"/>
    </location>
</feature>
<feature type="transmembrane region" description="Helical" evidence="1">
    <location>
        <begin position="91"/>
        <end position="109"/>
    </location>
</feature>
<feature type="transmembrane region" description="Helical" evidence="1">
    <location>
        <begin position="159"/>
        <end position="187"/>
    </location>
</feature>
<evidence type="ECO:0000313" key="4">
    <source>
        <dbReference type="Proteomes" id="UP001194746"/>
    </source>
</evidence>
<name>A0AAD4GYK1_ASPNN</name>
<organism evidence="3 4">
    <name type="scientific">Aspergillus nanangensis</name>
    <dbReference type="NCBI Taxonomy" id="2582783"/>
    <lineage>
        <taxon>Eukaryota</taxon>
        <taxon>Fungi</taxon>
        <taxon>Dikarya</taxon>
        <taxon>Ascomycota</taxon>
        <taxon>Pezizomycotina</taxon>
        <taxon>Eurotiomycetes</taxon>
        <taxon>Eurotiomycetidae</taxon>
        <taxon>Eurotiales</taxon>
        <taxon>Aspergillaceae</taxon>
        <taxon>Aspergillus</taxon>
        <taxon>Aspergillus subgen. Circumdati</taxon>
    </lineage>
</organism>
<accession>A0AAD4GYK1</accession>
<reference evidence="3" key="1">
    <citation type="journal article" date="2019" name="Beilstein J. Org. Chem.">
        <title>Nanangenines: drimane sesquiterpenoids as the dominant metabolite cohort of a novel Australian fungus, Aspergillus nanangensis.</title>
        <authorList>
            <person name="Lacey H.J."/>
            <person name="Gilchrist C.L.M."/>
            <person name="Crombie A."/>
            <person name="Kalaitzis J.A."/>
            <person name="Vuong D."/>
            <person name="Rutledge P.J."/>
            <person name="Turner P."/>
            <person name="Pitt J.I."/>
            <person name="Lacey E."/>
            <person name="Chooi Y.H."/>
            <person name="Piggott A.M."/>
        </authorList>
    </citation>
    <scope>NUCLEOTIDE SEQUENCE</scope>
    <source>
        <strain evidence="3">MST-FP2251</strain>
    </source>
</reference>
<protein>
    <recommendedName>
        <fullName evidence="2">DUF7702 domain-containing protein</fullName>
    </recommendedName>
</protein>
<feature type="transmembrane region" description="Helical" evidence="1">
    <location>
        <begin position="234"/>
        <end position="254"/>
    </location>
</feature>
<feature type="transmembrane region" description="Helical" evidence="1">
    <location>
        <begin position="194"/>
        <end position="214"/>
    </location>
</feature>
<evidence type="ECO:0000256" key="1">
    <source>
        <dbReference type="SAM" id="Phobius"/>
    </source>
</evidence>
<keyword evidence="1" id="KW-1133">Transmembrane helix</keyword>
<sequence length="266" mass="29574">MPPTYTIPLSKQHLAITELILFSLIQLIQFPTRYTQEWRYWHHRKRKSSPRCFFYSWCGMIGLLAQLRIASSALILSDSHPNQSKLITENVLQTIGLSPLLFEMSLVLLRSGQTNRFGPNTSRYPKPTRLALHFFRFPVFIGIVLSIVGATVGIRACSIVGSVMLVLAFVFASCLAAWLAVCYWGVLPRGGRRCVVLVLCAVPFYAVRIAYALVAQYGGVRFSPEFGDVGARAAMGVLMEVIIVGLLFAARAAAEPFWGKMNVNAQ</sequence>
<dbReference type="Pfam" id="PF24800">
    <property type="entry name" value="DUF7702"/>
    <property type="match status" value="1"/>
</dbReference>
<keyword evidence="4" id="KW-1185">Reference proteome</keyword>
<dbReference type="EMBL" id="VCAU01000002">
    <property type="protein sequence ID" value="KAF9894989.1"/>
    <property type="molecule type" value="Genomic_DNA"/>
</dbReference>
<proteinExistence type="predicted"/>
<keyword evidence="1" id="KW-0472">Membrane</keyword>
<feature type="transmembrane region" description="Helical" evidence="1">
    <location>
        <begin position="12"/>
        <end position="31"/>
    </location>
</feature>
<dbReference type="PANTHER" id="PTHR42109:SF2">
    <property type="entry name" value="INTEGRAL MEMBRANE PROTEIN"/>
    <property type="match status" value="1"/>
</dbReference>
<dbReference type="Proteomes" id="UP001194746">
    <property type="component" value="Unassembled WGS sequence"/>
</dbReference>
<gene>
    <name evidence="3" type="ORF">FE257_004613</name>
</gene>
<dbReference type="PANTHER" id="PTHR42109">
    <property type="entry name" value="UNPLACED GENOMIC SCAFFOLD UM_SCAF_CONTIG_1.265, WHOLE GENOME SHOTGUN SEQUENCE"/>
    <property type="match status" value="1"/>
</dbReference>